<accession>A0AA41Z9A4</accession>
<sequence length="102" mass="10921">MYKFNDKLTETYEADIAWAVVAAVIDQTSLDGVAGVVNVGRAIDGILQGLAMMCTNCGQTKTPAARKEIADYARKRLLRELAATEMVTGQSGWAPATPIMAN</sequence>
<dbReference type="Proteomes" id="UP001165565">
    <property type="component" value="Unassembled WGS sequence"/>
</dbReference>
<evidence type="ECO:0000313" key="2">
    <source>
        <dbReference type="Proteomes" id="UP001165565"/>
    </source>
</evidence>
<dbReference type="AlphaFoldDB" id="A0AA41Z9A4"/>
<proteinExistence type="predicted"/>
<organism evidence="1 2">
    <name type="scientific">Sphingomonas lycopersici</name>
    <dbReference type="NCBI Taxonomy" id="2951807"/>
    <lineage>
        <taxon>Bacteria</taxon>
        <taxon>Pseudomonadati</taxon>
        <taxon>Pseudomonadota</taxon>
        <taxon>Alphaproteobacteria</taxon>
        <taxon>Sphingomonadales</taxon>
        <taxon>Sphingomonadaceae</taxon>
        <taxon>Sphingomonas</taxon>
    </lineage>
</organism>
<reference evidence="1" key="1">
    <citation type="submission" date="2022-06" db="EMBL/GenBank/DDBJ databases">
        <title>Sphingomonas sp. nov. isolated from rhizosphere soil of tomato.</title>
        <authorList>
            <person name="Dong H."/>
            <person name="Gao R."/>
        </authorList>
    </citation>
    <scope>NUCLEOTIDE SEQUENCE</scope>
    <source>
        <strain evidence="1">MMSM24</strain>
    </source>
</reference>
<name>A0AA41Z9A4_9SPHN</name>
<dbReference type="EMBL" id="JANFAV010000012">
    <property type="protein sequence ID" value="MCW6536302.1"/>
    <property type="molecule type" value="Genomic_DNA"/>
</dbReference>
<comment type="caution">
    <text evidence="1">The sequence shown here is derived from an EMBL/GenBank/DDBJ whole genome shotgun (WGS) entry which is preliminary data.</text>
</comment>
<protein>
    <submittedName>
        <fullName evidence="1">Uncharacterized protein</fullName>
    </submittedName>
</protein>
<evidence type="ECO:0000313" key="1">
    <source>
        <dbReference type="EMBL" id="MCW6536302.1"/>
    </source>
</evidence>
<gene>
    <name evidence="1" type="ORF">NEE01_16100</name>
</gene>
<keyword evidence="2" id="KW-1185">Reference proteome</keyword>
<dbReference type="RefSeq" id="WP_265269704.1">
    <property type="nucleotide sequence ID" value="NZ_JANFAV010000012.1"/>
</dbReference>